<evidence type="ECO:0000313" key="1">
    <source>
        <dbReference type="EMBL" id="MFD2969745.1"/>
    </source>
</evidence>
<protein>
    <submittedName>
        <fullName evidence="1">Uncharacterized protein</fullName>
    </submittedName>
</protein>
<gene>
    <name evidence="1" type="ORF">ACFS7Y_20310</name>
</gene>
<comment type="caution">
    <text evidence="1">The sequence shown here is derived from an EMBL/GenBank/DDBJ whole genome shotgun (WGS) entry which is preliminary data.</text>
</comment>
<evidence type="ECO:0000313" key="2">
    <source>
        <dbReference type="Proteomes" id="UP001597525"/>
    </source>
</evidence>
<dbReference type="EMBL" id="JBHUPB010000015">
    <property type="protein sequence ID" value="MFD2969745.1"/>
    <property type="molecule type" value="Genomic_DNA"/>
</dbReference>
<name>A0ABW6BPW4_9SPHI</name>
<keyword evidence="2" id="KW-1185">Reference proteome</keyword>
<sequence length="131" mass="15671">MTIISREIEIQEKLSTIFDELIDQKEHIRHQLAQSRQVYKQVCDQHILSGFASESEWLEATQLHQEKFIEYDAHCYLLDILTDYRDIEGYFPEYIDMLANLEAIMLKFAQEERYEVSAIIKQWLNKLIKSL</sequence>
<organism evidence="1 2">
    <name type="scientific">Sphingobacterium bambusae</name>
    <dbReference type="NCBI Taxonomy" id="662858"/>
    <lineage>
        <taxon>Bacteria</taxon>
        <taxon>Pseudomonadati</taxon>
        <taxon>Bacteroidota</taxon>
        <taxon>Sphingobacteriia</taxon>
        <taxon>Sphingobacteriales</taxon>
        <taxon>Sphingobacteriaceae</taxon>
        <taxon>Sphingobacterium</taxon>
    </lineage>
</organism>
<dbReference type="Proteomes" id="UP001597525">
    <property type="component" value="Unassembled WGS sequence"/>
</dbReference>
<accession>A0ABW6BPW4</accession>
<proteinExistence type="predicted"/>
<dbReference type="RefSeq" id="WP_320183239.1">
    <property type="nucleotide sequence ID" value="NZ_CP138332.1"/>
</dbReference>
<reference evidence="2" key="1">
    <citation type="journal article" date="2019" name="Int. J. Syst. Evol. Microbiol.">
        <title>The Global Catalogue of Microorganisms (GCM) 10K type strain sequencing project: providing services to taxonomists for standard genome sequencing and annotation.</title>
        <authorList>
            <consortium name="The Broad Institute Genomics Platform"/>
            <consortium name="The Broad Institute Genome Sequencing Center for Infectious Disease"/>
            <person name="Wu L."/>
            <person name="Ma J."/>
        </authorList>
    </citation>
    <scope>NUCLEOTIDE SEQUENCE [LARGE SCALE GENOMIC DNA]</scope>
    <source>
        <strain evidence="2">KCTC 22814</strain>
    </source>
</reference>